<feature type="domain" description="Copper amine oxidase-like N-terminal" evidence="2">
    <location>
        <begin position="150"/>
        <end position="263"/>
    </location>
</feature>
<evidence type="ECO:0000313" key="6">
    <source>
        <dbReference type="Proteomes" id="UP000468638"/>
    </source>
</evidence>
<comment type="caution">
    <text evidence="5">The sequence shown here is derived from an EMBL/GenBank/DDBJ whole genome shotgun (WGS) entry which is preliminary data.</text>
</comment>
<accession>A0A6I4ZXS8</accession>
<proteinExistence type="predicted"/>
<dbReference type="OrthoDB" id="1164310at2"/>
<evidence type="ECO:0008006" key="7">
    <source>
        <dbReference type="Google" id="ProtNLM"/>
    </source>
</evidence>
<dbReference type="PANTHER" id="PTHR37806:SF1">
    <property type="entry name" value="PEPTIDASE C39-LIKE DOMAIN-CONTAINING PROTEIN"/>
    <property type="match status" value="1"/>
</dbReference>
<dbReference type="InterPro" id="IPR039564">
    <property type="entry name" value="Peptidase_C39-like"/>
</dbReference>
<dbReference type="InterPro" id="IPR039563">
    <property type="entry name" value="Peptidase_C39_single_dom"/>
</dbReference>
<evidence type="ECO:0000259" key="2">
    <source>
        <dbReference type="Pfam" id="PF07833"/>
    </source>
</evidence>
<evidence type="ECO:0000259" key="4">
    <source>
        <dbReference type="Pfam" id="PF13529"/>
    </source>
</evidence>
<dbReference type="PANTHER" id="PTHR37806">
    <property type="entry name" value="LMO0724 PROTEIN"/>
    <property type="match status" value="1"/>
</dbReference>
<dbReference type="Gene3D" id="3.90.70.10">
    <property type="entry name" value="Cysteine proteinases"/>
    <property type="match status" value="1"/>
</dbReference>
<keyword evidence="1" id="KW-0732">Signal</keyword>
<evidence type="ECO:0000259" key="3">
    <source>
        <dbReference type="Pfam" id="PF13205"/>
    </source>
</evidence>
<feature type="domain" description="SbsA Ig-like" evidence="3">
    <location>
        <begin position="39"/>
        <end position="125"/>
    </location>
</feature>
<dbReference type="EMBL" id="WMEQ01000006">
    <property type="protein sequence ID" value="MYL33944.1"/>
    <property type="molecule type" value="Genomic_DNA"/>
</dbReference>
<reference evidence="5 6" key="1">
    <citation type="submission" date="2019-11" db="EMBL/GenBank/DDBJ databases">
        <title>Genome sequences of 17 halophilic strains isolated from different environments.</title>
        <authorList>
            <person name="Furrow R.E."/>
        </authorList>
    </citation>
    <scope>NUCLEOTIDE SEQUENCE [LARGE SCALE GENOMIC DNA]</scope>
    <source>
        <strain evidence="5 6">22514_16_FS</strain>
    </source>
</reference>
<protein>
    <recommendedName>
        <fullName evidence="7">Peptidase C39-like domain-containing protein</fullName>
    </recommendedName>
</protein>
<sequence length="479" mass="53854">MRRHILPFMLILFITVMVPGVVSHAAEQSEIDTLEKRSDISETHKWGIQFNTPVDPASINGNSIYVTNDQGEKVDISFDVIEDHVTILPPATGYQANHTYTIVVTDQVESAEGGSATTQIEMEFTVNDAPQKWTETFLEEQSANHTLVLNGEKQDEHTPITYEQATYLPIKPIIGALEGSAERKGKTLLTTQKERKLTILPGRNVVYTQDMSTVVPVMATQIDGQEVPNDLRILNVNGTYYAPLLFIQEELGYEVRIDRKGEQATYRMGEEPEEEIVQLSEKNYDNPLDVPLLNQMASPQLYNGCEVTSLAMVLQYHDVGVTKNELANNVKRVPLTYNSGLKGNPNEGFVGDMENGPGLSVYHGPIHDLAKQYVGERAKDLTGVNVDELYTHVDEGKPVWVMTNTRFKRVNNFQTWNTPQGSIDVTFSVHSVVITGYTDNYVYINNPYGQKNQKLDRSQFEEAWKQMGSQALVIEHKQQ</sequence>
<dbReference type="CDD" id="cd02549">
    <property type="entry name" value="Peptidase_C39A"/>
    <property type="match status" value="1"/>
</dbReference>
<dbReference type="InterPro" id="IPR012854">
    <property type="entry name" value="Cu_amine_oxidase-like_N"/>
</dbReference>
<dbReference type="Gene3D" id="2.60.40.1220">
    <property type="match status" value="1"/>
</dbReference>
<organism evidence="5 6">
    <name type="scientific">Pontibacillus yanchengensis</name>
    <dbReference type="NCBI Taxonomy" id="462910"/>
    <lineage>
        <taxon>Bacteria</taxon>
        <taxon>Bacillati</taxon>
        <taxon>Bacillota</taxon>
        <taxon>Bacilli</taxon>
        <taxon>Bacillales</taxon>
        <taxon>Bacillaceae</taxon>
        <taxon>Pontibacillus</taxon>
    </lineage>
</organism>
<gene>
    <name evidence="5" type="ORF">GLW05_10065</name>
</gene>
<dbReference type="Pfam" id="PF13205">
    <property type="entry name" value="Big_5"/>
    <property type="match status" value="1"/>
</dbReference>
<evidence type="ECO:0000256" key="1">
    <source>
        <dbReference type="ARBA" id="ARBA00022729"/>
    </source>
</evidence>
<dbReference type="InterPro" id="IPR014755">
    <property type="entry name" value="Cu-Rt/internalin_Ig-like"/>
</dbReference>
<dbReference type="Pfam" id="PF07833">
    <property type="entry name" value="Cu_amine_oxidN1"/>
    <property type="match status" value="1"/>
</dbReference>
<dbReference type="Pfam" id="PF13529">
    <property type="entry name" value="Peptidase_C39_2"/>
    <property type="match status" value="1"/>
</dbReference>
<dbReference type="Proteomes" id="UP000468638">
    <property type="component" value="Unassembled WGS sequence"/>
</dbReference>
<dbReference type="AlphaFoldDB" id="A0A6I4ZXS8"/>
<name>A0A6I4ZXS8_9BACI</name>
<dbReference type="SUPFAM" id="SSF55383">
    <property type="entry name" value="Copper amine oxidase, domain N"/>
    <property type="match status" value="1"/>
</dbReference>
<dbReference type="InterPro" id="IPR032812">
    <property type="entry name" value="SbsA_Ig"/>
</dbReference>
<feature type="domain" description="Peptidase C39-like" evidence="4">
    <location>
        <begin position="288"/>
        <end position="448"/>
    </location>
</feature>
<evidence type="ECO:0000313" key="5">
    <source>
        <dbReference type="EMBL" id="MYL33944.1"/>
    </source>
</evidence>
<dbReference type="InterPro" id="IPR036582">
    <property type="entry name" value="Mao_N_sf"/>
</dbReference>